<dbReference type="InterPro" id="IPR008251">
    <property type="entry name" value="Chromo_shadow_dom"/>
</dbReference>
<dbReference type="Pfam" id="PF01393">
    <property type="entry name" value="Chromo_shadow"/>
    <property type="match status" value="1"/>
</dbReference>
<feature type="compositionally biased region" description="Basic and acidic residues" evidence="3">
    <location>
        <begin position="26"/>
        <end position="36"/>
    </location>
</feature>
<dbReference type="GO" id="GO:0006338">
    <property type="term" value="P:chromatin remodeling"/>
    <property type="evidence" value="ECO:0007669"/>
    <property type="project" value="UniProtKB-ARBA"/>
</dbReference>
<feature type="compositionally biased region" description="Basic and acidic residues" evidence="3">
    <location>
        <begin position="1"/>
        <end position="12"/>
    </location>
</feature>
<feature type="compositionally biased region" description="Basic residues" evidence="3">
    <location>
        <begin position="134"/>
        <end position="143"/>
    </location>
</feature>
<feature type="compositionally biased region" description="Polar residues" evidence="3">
    <location>
        <begin position="110"/>
        <end position="120"/>
    </location>
</feature>
<dbReference type="PROSITE" id="PS50013">
    <property type="entry name" value="CHROMO_2"/>
    <property type="match status" value="1"/>
</dbReference>
<dbReference type="Pfam" id="PF00385">
    <property type="entry name" value="Chromo"/>
    <property type="match status" value="1"/>
</dbReference>
<comment type="subcellular location">
    <subcellularLocation>
        <location evidence="1">Nucleus</location>
    </subcellularLocation>
</comment>
<evidence type="ECO:0000256" key="1">
    <source>
        <dbReference type="ARBA" id="ARBA00004123"/>
    </source>
</evidence>
<dbReference type="InterPro" id="IPR000953">
    <property type="entry name" value="Chromo/chromo_shadow_dom"/>
</dbReference>
<protein>
    <recommendedName>
        <fullName evidence="4">Chromo domain-containing protein</fullName>
    </recommendedName>
</protein>
<evidence type="ECO:0000259" key="4">
    <source>
        <dbReference type="PROSITE" id="PS50013"/>
    </source>
</evidence>
<dbReference type="Gene3D" id="2.40.50.40">
    <property type="match status" value="2"/>
</dbReference>
<accession>A0A0D7ANS4</accession>
<evidence type="ECO:0000313" key="6">
    <source>
        <dbReference type="Proteomes" id="UP000054144"/>
    </source>
</evidence>
<name>A0A0D7ANS4_9AGAR</name>
<dbReference type="EMBL" id="KN881629">
    <property type="protein sequence ID" value="KIY52966.1"/>
    <property type="molecule type" value="Genomic_DNA"/>
</dbReference>
<keyword evidence="6" id="KW-1185">Reference proteome</keyword>
<dbReference type="InterPro" id="IPR023780">
    <property type="entry name" value="Chromo_domain"/>
</dbReference>
<gene>
    <name evidence="5" type="ORF">FISHEDRAFT_69425</name>
</gene>
<dbReference type="AlphaFoldDB" id="A0A0D7ANS4"/>
<dbReference type="Proteomes" id="UP000054144">
    <property type="component" value="Unassembled WGS sequence"/>
</dbReference>
<evidence type="ECO:0000313" key="5">
    <source>
        <dbReference type="EMBL" id="KIY52966.1"/>
    </source>
</evidence>
<dbReference type="SMART" id="SM00298">
    <property type="entry name" value="CHROMO"/>
    <property type="match status" value="1"/>
</dbReference>
<feature type="region of interest" description="Disordered" evidence="3">
    <location>
        <begin position="1"/>
        <end position="50"/>
    </location>
</feature>
<proteinExistence type="predicted"/>
<keyword evidence="2" id="KW-0539">Nucleus</keyword>
<dbReference type="SMART" id="SM00300">
    <property type="entry name" value="ChSh"/>
    <property type="match status" value="1"/>
</dbReference>
<sequence length="268" mass="30474">MAKSKTPELDIHDDTEDGRPPSAEKMPPKDEKRPSENGEDEEEEEAVEEYEIEAIVDVKTDVFGKGTKGYFVKWKGYSAKDNSWVSEEDAQNAKELIDEFLAKRKRKSLGASSSASQRTISARKATDDRGSAVPKKRGRKPAKKSVSDDENLEPEEEEERPVKKSRTTRQSKTKDVEAKITANFDSIGSLDDKYRNKSSWEDLIERIDTVAGEGDNSELVVYFSLKGTEQLYREPAHVLRDKCPKLLVDFYESNLRWKTAEEEEAEKD</sequence>
<feature type="domain" description="Chromo" evidence="4">
    <location>
        <begin position="50"/>
        <end position="112"/>
    </location>
</feature>
<dbReference type="PANTHER" id="PTHR22812">
    <property type="entry name" value="CHROMOBOX PROTEIN"/>
    <property type="match status" value="1"/>
</dbReference>
<feature type="compositionally biased region" description="Acidic residues" evidence="3">
    <location>
        <begin position="148"/>
        <end position="159"/>
    </location>
</feature>
<dbReference type="GO" id="GO:0005634">
    <property type="term" value="C:nucleus"/>
    <property type="evidence" value="ECO:0007669"/>
    <property type="project" value="UniProtKB-SubCell"/>
</dbReference>
<reference evidence="5 6" key="1">
    <citation type="journal article" date="2015" name="Fungal Genet. Biol.">
        <title>Evolution of novel wood decay mechanisms in Agaricales revealed by the genome sequences of Fistulina hepatica and Cylindrobasidium torrendii.</title>
        <authorList>
            <person name="Floudas D."/>
            <person name="Held B.W."/>
            <person name="Riley R."/>
            <person name="Nagy L.G."/>
            <person name="Koehler G."/>
            <person name="Ransdell A.S."/>
            <person name="Younus H."/>
            <person name="Chow J."/>
            <person name="Chiniquy J."/>
            <person name="Lipzen A."/>
            <person name="Tritt A."/>
            <person name="Sun H."/>
            <person name="Haridas S."/>
            <person name="LaButti K."/>
            <person name="Ohm R.A."/>
            <person name="Kues U."/>
            <person name="Blanchette R.A."/>
            <person name="Grigoriev I.V."/>
            <person name="Minto R.E."/>
            <person name="Hibbett D.S."/>
        </authorList>
    </citation>
    <scope>NUCLEOTIDE SEQUENCE [LARGE SCALE GENOMIC DNA]</scope>
    <source>
        <strain evidence="5 6">ATCC 64428</strain>
    </source>
</reference>
<dbReference type="SUPFAM" id="SSF54160">
    <property type="entry name" value="Chromo domain-like"/>
    <property type="match status" value="2"/>
</dbReference>
<feature type="compositionally biased region" description="Acidic residues" evidence="3">
    <location>
        <begin position="37"/>
        <end position="50"/>
    </location>
</feature>
<dbReference type="InterPro" id="IPR016197">
    <property type="entry name" value="Chromo-like_dom_sf"/>
</dbReference>
<dbReference type="InterPro" id="IPR051219">
    <property type="entry name" value="Heterochromatin_chromo-domain"/>
</dbReference>
<dbReference type="OrthoDB" id="433924at2759"/>
<evidence type="ECO:0000256" key="3">
    <source>
        <dbReference type="SAM" id="MobiDB-lite"/>
    </source>
</evidence>
<feature type="region of interest" description="Disordered" evidence="3">
    <location>
        <begin position="105"/>
        <end position="178"/>
    </location>
</feature>
<evidence type="ECO:0000256" key="2">
    <source>
        <dbReference type="ARBA" id="ARBA00023242"/>
    </source>
</evidence>
<organism evidence="5 6">
    <name type="scientific">Fistulina hepatica ATCC 64428</name>
    <dbReference type="NCBI Taxonomy" id="1128425"/>
    <lineage>
        <taxon>Eukaryota</taxon>
        <taxon>Fungi</taxon>
        <taxon>Dikarya</taxon>
        <taxon>Basidiomycota</taxon>
        <taxon>Agaricomycotina</taxon>
        <taxon>Agaricomycetes</taxon>
        <taxon>Agaricomycetidae</taxon>
        <taxon>Agaricales</taxon>
        <taxon>Fistulinaceae</taxon>
        <taxon>Fistulina</taxon>
    </lineage>
</organism>